<evidence type="ECO:0000313" key="2">
    <source>
        <dbReference type="EMBL" id="RPF20714.1"/>
    </source>
</evidence>
<accession>A0A3N4YMZ9</accession>
<evidence type="ECO:0000256" key="1">
    <source>
        <dbReference type="SAM" id="MobiDB-lite"/>
    </source>
</evidence>
<organism evidence="2 3">
    <name type="scientific">Myceligenerans xiligouense</name>
    <dbReference type="NCBI Taxonomy" id="253184"/>
    <lineage>
        <taxon>Bacteria</taxon>
        <taxon>Bacillati</taxon>
        <taxon>Actinomycetota</taxon>
        <taxon>Actinomycetes</taxon>
        <taxon>Micrococcales</taxon>
        <taxon>Promicromonosporaceae</taxon>
        <taxon>Myceligenerans</taxon>
    </lineage>
</organism>
<sequence length="42" mass="4589">MEERQNSNVLAVPNEPAGHRETYRPALQENPAYGPARPLSGA</sequence>
<evidence type="ECO:0000313" key="3">
    <source>
        <dbReference type="Proteomes" id="UP000280501"/>
    </source>
</evidence>
<proteinExistence type="predicted"/>
<gene>
    <name evidence="2" type="ORF">EDD34_1315</name>
</gene>
<dbReference type="EMBL" id="RKQZ01000001">
    <property type="protein sequence ID" value="RPF20714.1"/>
    <property type="molecule type" value="Genomic_DNA"/>
</dbReference>
<dbReference type="Proteomes" id="UP000280501">
    <property type="component" value="Unassembled WGS sequence"/>
</dbReference>
<keyword evidence="3" id="KW-1185">Reference proteome</keyword>
<feature type="region of interest" description="Disordered" evidence="1">
    <location>
        <begin position="1"/>
        <end position="42"/>
    </location>
</feature>
<protein>
    <submittedName>
        <fullName evidence="2">Uncharacterized protein</fullName>
    </submittedName>
</protein>
<name>A0A3N4YMZ9_9MICO</name>
<comment type="caution">
    <text evidence="2">The sequence shown here is derived from an EMBL/GenBank/DDBJ whole genome shotgun (WGS) entry which is preliminary data.</text>
</comment>
<dbReference type="AlphaFoldDB" id="A0A3N4YMZ9"/>
<reference evidence="2 3" key="1">
    <citation type="submission" date="2018-11" db="EMBL/GenBank/DDBJ databases">
        <title>Sequencing the genomes of 1000 actinobacteria strains.</title>
        <authorList>
            <person name="Klenk H.-P."/>
        </authorList>
    </citation>
    <scope>NUCLEOTIDE SEQUENCE [LARGE SCALE GENOMIC DNA]</scope>
    <source>
        <strain evidence="2 3">DSM 15700</strain>
    </source>
</reference>